<dbReference type="SUPFAM" id="SSF56801">
    <property type="entry name" value="Acetyl-CoA synthetase-like"/>
    <property type="match status" value="1"/>
</dbReference>
<keyword evidence="2 5" id="KW-0436">Ligase</keyword>
<dbReference type="Pfam" id="PF00501">
    <property type="entry name" value="AMP-binding"/>
    <property type="match status" value="1"/>
</dbReference>
<dbReference type="OrthoDB" id="9803968at2"/>
<organism evidence="5 6">
    <name type="scientific">Nitrospira defluvii</name>
    <dbReference type="NCBI Taxonomy" id="330214"/>
    <lineage>
        <taxon>Bacteria</taxon>
        <taxon>Pseudomonadati</taxon>
        <taxon>Nitrospirota</taxon>
        <taxon>Nitrospiria</taxon>
        <taxon>Nitrospirales</taxon>
        <taxon>Nitrospiraceae</taxon>
        <taxon>Nitrospira</taxon>
    </lineage>
</organism>
<feature type="domain" description="AMP-dependent synthetase/ligase" evidence="3">
    <location>
        <begin position="29"/>
        <end position="422"/>
    </location>
</feature>
<dbReference type="Gene3D" id="2.30.38.10">
    <property type="entry name" value="Luciferase, Domain 3"/>
    <property type="match status" value="1"/>
</dbReference>
<dbReference type="EMBL" id="FP929003">
    <property type="protein sequence ID" value="CBK42801.1"/>
    <property type="molecule type" value="Genomic_DNA"/>
</dbReference>
<dbReference type="GO" id="GO:0004467">
    <property type="term" value="F:long-chain fatty acid-CoA ligase activity"/>
    <property type="evidence" value="ECO:0007669"/>
    <property type="project" value="UniProtKB-EC"/>
</dbReference>
<dbReference type="InterPro" id="IPR000873">
    <property type="entry name" value="AMP-dep_synth/lig_dom"/>
</dbReference>
<proteinExistence type="inferred from homology"/>
<accession>D8PHR4</accession>
<dbReference type="Proteomes" id="UP000001660">
    <property type="component" value="Chromosome"/>
</dbReference>
<dbReference type="CDD" id="cd05936">
    <property type="entry name" value="FC-FACS_FadD_like"/>
    <property type="match status" value="1"/>
</dbReference>
<feature type="domain" description="AMP-binding enzyme C-terminal" evidence="4">
    <location>
        <begin position="472"/>
        <end position="547"/>
    </location>
</feature>
<keyword evidence="6" id="KW-1185">Reference proteome</keyword>
<dbReference type="InterPro" id="IPR045851">
    <property type="entry name" value="AMP-bd_C_sf"/>
</dbReference>
<evidence type="ECO:0000313" key="6">
    <source>
        <dbReference type="Proteomes" id="UP000001660"/>
    </source>
</evidence>
<evidence type="ECO:0000256" key="2">
    <source>
        <dbReference type="ARBA" id="ARBA00022598"/>
    </source>
</evidence>
<dbReference type="Pfam" id="PF13193">
    <property type="entry name" value="AMP-binding_C"/>
    <property type="match status" value="1"/>
</dbReference>
<dbReference type="HOGENOM" id="CLU_000022_59_7_0"/>
<evidence type="ECO:0000313" key="5">
    <source>
        <dbReference type="EMBL" id="CBK42801.1"/>
    </source>
</evidence>
<dbReference type="InterPro" id="IPR025110">
    <property type="entry name" value="AMP-bd_C"/>
</dbReference>
<evidence type="ECO:0000259" key="3">
    <source>
        <dbReference type="Pfam" id="PF00501"/>
    </source>
</evidence>
<name>D8PHR4_9BACT</name>
<dbReference type="PANTHER" id="PTHR43767">
    <property type="entry name" value="LONG-CHAIN-FATTY-ACID--COA LIGASE"/>
    <property type="match status" value="1"/>
</dbReference>
<dbReference type="FunFam" id="3.30.300.30:FF:000008">
    <property type="entry name" value="2,3-dihydroxybenzoate-AMP ligase"/>
    <property type="match status" value="1"/>
</dbReference>
<dbReference type="Gene3D" id="3.30.300.30">
    <property type="match status" value="1"/>
</dbReference>
<dbReference type="PANTHER" id="PTHR43767:SF12">
    <property type="entry name" value="AMP-DEPENDENT SYNTHETASE AND LIGASE"/>
    <property type="match status" value="1"/>
</dbReference>
<dbReference type="InterPro" id="IPR050237">
    <property type="entry name" value="ATP-dep_AMP-bd_enzyme"/>
</dbReference>
<dbReference type="eggNOG" id="COG0318">
    <property type="taxonomic scope" value="Bacteria"/>
</dbReference>
<dbReference type="AlphaFoldDB" id="D8PHR4"/>
<dbReference type="STRING" id="330214.NIDE3105"/>
<reference evidence="5 6" key="1">
    <citation type="journal article" date="2010" name="Proc. Natl. Acad. Sci. U.S.A.">
        <title>A Nitrospira metagenome illuminates the physiology and evolution of globally important nitrite-oxidizing bacteria.</title>
        <authorList>
            <person name="Lucker S."/>
            <person name="Wagner M."/>
            <person name="Maixner F."/>
            <person name="Pelletier E."/>
            <person name="Koch H."/>
            <person name="Vacherie B."/>
            <person name="Rattei T."/>
            <person name="Sinninghe Damste J."/>
            <person name="Spieck E."/>
            <person name="Le Paslier D."/>
            <person name="Daims H."/>
        </authorList>
    </citation>
    <scope>NUCLEOTIDE SEQUENCE [LARGE SCALE GENOMIC DNA]</scope>
</reference>
<dbReference type="Gene3D" id="3.40.50.980">
    <property type="match status" value="2"/>
</dbReference>
<dbReference type="PROSITE" id="PS00455">
    <property type="entry name" value="AMP_BINDING"/>
    <property type="match status" value="1"/>
</dbReference>
<comment type="similarity">
    <text evidence="1">Belongs to the ATP-dependent AMP-binding enzyme family.</text>
</comment>
<dbReference type="InterPro" id="IPR020845">
    <property type="entry name" value="AMP-binding_CS"/>
</dbReference>
<sequence length="571" mass="63666">MERVWISRYDAGVPLSSAYPEWTVPDLLRRSASCFPESTALFFYGARLSFRELNDLTTRFARGLLRLGVKRGDRVALMLPNIPQAVIAYYGVLKAGAIVAPMNPLYVEREIHSQLADAGSEIIVALDLFYPRVHAVREQTGLPERIIITSLGDFLPPVKRLLYPLKARLAKRWVAVEKTPPVYDFLALLDAASPHTEDDSPLLPSMEPDALAQIQYTGGTTGTPKGVMLSHRNVVVNAMQGRLWCSDFQEGKEVFLGAVPFFHCYGLSTCQNLAVATGSQIVLLPRFHAEEAVKLIHQHRVTIVSGVPVMFAMITDCPKVGQYDLHSIRVCLCGASPLLSEVQERFERLSGVRISEGYGLTEAGPTTHCNPIHGVHPQGSMGLPFPDTDARIVDEETGLRDIPTGEAGELIVRGPQVMQGYWRKTEDTQAVLRDGWLYTGDIVRRDECGFFFFLDRKKDVIKPWGETVYPREVEEILYQHPAVREAVVVGAPDHHYGEAVKAFVVQKEGCAVTERELIEHCRRSLARFKVPVAIEFRTELPRTIIGKVLRRALRDEADTVPAGMQASRKAM</sequence>
<evidence type="ECO:0000259" key="4">
    <source>
        <dbReference type="Pfam" id="PF13193"/>
    </source>
</evidence>
<gene>
    <name evidence="5" type="primary">fadD</name>
    <name evidence="5" type="ORF">NIDE3105</name>
</gene>
<dbReference type="EC" id="6.2.1.3" evidence="5"/>
<evidence type="ECO:0000256" key="1">
    <source>
        <dbReference type="ARBA" id="ARBA00006432"/>
    </source>
</evidence>
<protein>
    <submittedName>
        <fullName evidence="5">Long-chain-fatty-acid--CoA ligase</fullName>
        <ecNumber evidence="5">6.2.1.3</ecNumber>
    </submittedName>
</protein>
<dbReference type="KEGG" id="nde:NIDE3105"/>